<keyword evidence="4" id="KW-1015">Disulfide bond</keyword>
<evidence type="ECO:0000313" key="8">
    <source>
        <dbReference type="EMBL" id="KAK9746436.1"/>
    </source>
</evidence>
<dbReference type="EMBL" id="JASPKY010000040">
    <property type="protein sequence ID" value="KAK9746436.1"/>
    <property type="molecule type" value="Genomic_DNA"/>
</dbReference>
<organism evidence="8 9">
    <name type="scientific">Popillia japonica</name>
    <name type="common">Japanese beetle</name>
    <dbReference type="NCBI Taxonomy" id="7064"/>
    <lineage>
        <taxon>Eukaryota</taxon>
        <taxon>Metazoa</taxon>
        <taxon>Ecdysozoa</taxon>
        <taxon>Arthropoda</taxon>
        <taxon>Hexapoda</taxon>
        <taxon>Insecta</taxon>
        <taxon>Pterygota</taxon>
        <taxon>Neoptera</taxon>
        <taxon>Endopterygota</taxon>
        <taxon>Coleoptera</taxon>
        <taxon>Polyphaga</taxon>
        <taxon>Scarabaeiformia</taxon>
        <taxon>Scarabaeidae</taxon>
        <taxon>Rutelinae</taxon>
        <taxon>Popillia</taxon>
    </lineage>
</organism>
<evidence type="ECO:0000256" key="2">
    <source>
        <dbReference type="ARBA" id="ARBA00022487"/>
    </source>
</evidence>
<dbReference type="PROSITE" id="PS00122">
    <property type="entry name" value="CARBOXYLESTERASE_B_1"/>
    <property type="match status" value="1"/>
</dbReference>
<dbReference type="InterPro" id="IPR019819">
    <property type="entry name" value="Carboxylesterase_B_CS"/>
</dbReference>
<protein>
    <recommendedName>
        <fullName evidence="6">Carboxylic ester hydrolase</fullName>
        <ecNumber evidence="6">3.1.1.-</ecNumber>
    </recommendedName>
</protein>
<dbReference type="GO" id="GO:0052689">
    <property type="term" value="F:carboxylic ester hydrolase activity"/>
    <property type="evidence" value="ECO:0007669"/>
    <property type="project" value="UniProtKB-KW"/>
</dbReference>
<evidence type="ECO:0000256" key="5">
    <source>
        <dbReference type="ARBA" id="ARBA00023180"/>
    </source>
</evidence>
<dbReference type="PANTHER" id="PTHR43142:SF1">
    <property type="entry name" value="CARBOXYLIC ESTER HYDROLASE"/>
    <property type="match status" value="1"/>
</dbReference>
<evidence type="ECO:0000256" key="1">
    <source>
        <dbReference type="ARBA" id="ARBA00005964"/>
    </source>
</evidence>
<keyword evidence="9" id="KW-1185">Reference proteome</keyword>
<dbReference type="Pfam" id="PF00135">
    <property type="entry name" value="COesterase"/>
    <property type="match status" value="1"/>
</dbReference>
<feature type="domain" description="Carboxylesterase type B" evidence="7">
    <location>
        <begin position="38"/>
        <end position="553"/>
    </location>
</feature>
<evidence type="ECO:0000256" key="6">
    <source>
        <dbReference type="RuleBase" id="RU361235"/>
    </source>
</evidence>
<dbReference type="EC" id="3.1.1.-" evidence="6"/>
<dbReference type="Gene3D" id="3.40.50.1820">
    <property type="entry name" value="alpha/beta hydrolase"/>
    <property type="match status" value="1"/>
</dbReference>
<dbReference type="PANTHER" id="PTHR43142">
    <property type="entry name" value="CARBOXYLIC ESTER HYDROLASE"/>
    <property type="match status" value="1"/>
</dbReference>
<comment type="similarity">
    <text evidence="1 6">Belongs to the type-B carboxylesterase/lipase family.</text>
</comment>
<dbReference type="InterPro" id="IPR029058">
    <property type="entry name" value="AB_hydrolase_fold"/>
</dbReference>
<name>A0AAW1MFJ2_POPJA</name>
<keyword evidence="3 6" id="KW-0378">Hydrolase</keyword>
<dbReference type="SUPFAM" id="SSF53474">
    <property type="entry name" value="alpha/beta-Hydrolases"/>
    <property type="match status" value="1"/>
</dbReference>
<keyword evidence="2" id="KW-0719">Serine esterase</keyword>
<evidence type="ECO:0000256" key="4">
    <source>
        <dbReference type="ARBA" id="ARBA00023157"/>
    </source>
</evidence>
<reference evidence="8 9" key="1">
    <citation type="journal article" date="2024" name="BMC Genomics">
        <title>De novo assembly and annotation of Popillia japonica's genome with initial clues to its potential as an invasive pest.</title>
        <authorList>
            <person name="Cucini C."/>
            <person name="Boschi S."/>
            <person name="Funari R."/>
            <person name="Cardaioli E."/>
            <person name="Iannotti N."/>
            <person name="Marturano G."/>
            <person name="Paoli F."/>
            <person name="Bruttini M."/>
            <person name="Carapelli A."/>
            <person name="Frati F."/>
            <person name="Nardi F."/>
        </authorList>
    </citation>
    <scope>NUCLEOTIDE SEQUENCE [LARGE SCALE GENOMIC DNA]</scope>
    <source>
        <strain evidence="8">DMR45628</strain>
    </source>
</reference>
<accession>A0AAW1MFJ2</accession>
<dbReference type="Proteomes" id="UP001458880">
    <property type="component" value="Unassembled WGS sequence"/>
</dbReference>
<comment type="caution">
    <text evidence="8">The sequence shown here is derived from an EMBL/GenBank/DDBJ whole genome shotgun (WGS) entry which is preliminary data.</text>
</comment>
<dbReference type="PROSITE" id="PS00941">
    <property type="entry name" value="CARBOXYLESTERASE_B_2"/>
    <property type="match status" value="1"/>
</dbReference>
<gene>
    <name evidence="8" type="ORF">QE152_g6186</name>
</gene>
<dbReference type="AlphaFoldDB" id="A0AAW1MFJ2"/>
<sequence>MKCPDCRNFFRKVTFKRLLTQTPLSIRGSVQYSTAISEPLVIVEQGVLKGTIGTDYDNNKFYKFLGIPYAKSPIGELRFKAPQYAEKWEGIRDATKDGSPSYSRDFFKGIIGSEDCLFLNIYTPNLPKNEVQLKPVMVWIHGGGFVWGSNDSQMYGPEFLITENVVIVAMNYRLGILGFLSLENQNLNVPGNAGCKDMVMALKWVQQNIKQFGGDPNNVTIFGQSAGGTAAHLLMLSPMAKGLFHRVIVQSGAALSTWSMCRPFHNDLKTILKLKYNKEADILQHLQELPVEHLFQAQEKLRDRFYPQYMRYIGPTIEKIPTTQGAFINQDPLDIIIEGNYTKVPLMMGYTSKEAFFLMSTSGKLSSKDKLYIDFERYVPHFFKLKSGSNLSKEIANKIKYFYFGENEVIAEHIDKYYSMQSDSIFVRGIHSSIKNHLASSKEPIFLYRFSVDASLNIYKNLRQINLPGASHADDLGYLFKSTFAKNIRPNSVEDKVIRGIVKLWTNFAKFGNPNPIKDALWKPVTRSELHFLDIGNEFVAGVNPDQKSMQFWDAIFQSNPSTSRL</sequence>
<dbReference type="InterPro" id="IPR019826">
    <property type="entry name" value="Carboxylesterase_B_AS"/>
</dbReference>
<evidence type="ECO:0000259" key="7">
    <source>
        <dbReference type="Pfam" id="PF00135"/>
    </source>
</evidence>
<dbReference type="InterPro" id="IPR002018">
    <property type="entry name" value="CarbesteraseB"/>
</dbReference>
<keyword evidence="5" id="KW-0325">Glycoprotein</keyword>
<evidence type="ECO:0000313" key="9">
    <source>
        <dbReference type="Proteomes" id="UP001458880"/>
    </source>
</evidence>
<evidence type="ECO:0000256" key="3">
    <source>
        <dbReference type="ARBA" id="ARBA00022801"/>
    </source>
</evidence>
<proteinExistence type="inferred from homology"/>